<feature type="chain" id="PRO_5016685635" description="Entericidin" evidence="2">
    <location>
        <begin position="18"/>
        <end position="74"/>
    </location>
</feature>
<proteinExistence type="predicted"/>
<evidence type="ECO:0000313" key="3">
    <source>
        <dbReference type="EMBL" id="RCH55587.1"/>
    </source>
</evidence>
<comment type="caution">
    <text evidence="3">The sequence shown here is derived from an EMBL/GenBank/DDBJ whole genome shotgun (WGS) entry which is preliminary data.</text>
</comment>
<evidence type="ECO:0008006" key="5">
    <source>
        <dbReference type="Google" id="ProtNLM"/>
    </source>
</evidence>
<protein>
    <recommendedName>
        <fullName evidence="5">Entericidin</fullName>
    </recommendedName>
</protein>
<feature type="compositionally biased region" description="Low complexity" evidence="1">
    <location>
        <begin position="29"/>
        <end position="44"/>
    </location>
</feature>
<keyword evidence="2" id="KW-0732">Signal</keyword>
<name>A0A367GQ59_9SPHI</name>
<organism evidence="3 4">
    <name type="scientific">Mucilaginibacter hurinus</name>
    <dbReference type="NCBI Taxonomy" id="2201324"/>
    <lineage>
        <taxon>Bacteria</taxon>
        <taxon>Pseudomonadati</taxon>
        <taxon>Bacteroidota</taxon>
        <taxon>Sphingobacteriia</taxon>
        <taxon>Sphingobacteriales</taxon>
        <taxon>Sphingobacteriaceae</taxon>
        <taxon>Mucilaginibacter</taxon>
    </lineage>
</organism>
<feature type="region of interest" description="Disordered" evidence="1">
    <location>
        <begin position="21"/>
        <end position="74"/>
    </location>
</feature>
<sequence length="74" mass="7499">MKKLLIIAGICTSVALASCSGTNQHGEGTDSADNANDTTYNTDTVIRSTDTTSTGVDNSGNGGTDVTDTANTQQ</sequence>
<dbReference type="Proteomes" id="UP000253209">
    <property type="component" value="Unassembled WGS sequence"/>
</dbReference>
<dbReference type="EMBL" id="QGDC01000003">
    <property type="protein sequence ID" value="RCH55587.1"/>
    <property type="molecule type" value="Genomic_DNA"/>
</dbReference>
<gene>
    <name evidence="3" type="ORF">DJ568_06760</name>
</gene>
<accession>A0A367GQ59</accession>
<dbReference type="PROSITE" id="PS51257">
    <property type="entry name" value="PROKAR_LIPOPROTEIN"/>
    <property type="match status" value="1"/>
</dbReference>
<evidence type="ECO:0000256" key="2">
    <source>
        <dbReference type="SAM" id="SignalP"/>
    </source>
</evidence>
<keyword evidence="4" id="KW-1185">Reference proteome</keyword>
<reference evidence="3 4" key="1">
    <citation type="submission" date="2018-05" db="EMBL/GenBank/DDBJ databases">
        <title>Mucilaginibacter hurinus sp. nov., isolated from briquette warehouse soil.</title>
        <authorList>
            <person name="Choi L."/>
        </authorList>
    </citation>
    <scope>NUCLEOTIDE SEQUENCE [LARGE SCALE GENOMIC DNA]</scope>
    <source>
        <strain evidence="3 4">ZR32</strain>
    </source>
</reference>
<dbReference type="AlphaFoldDB" id="A0A367GQ59"/>
<feature type="compositionally biased region" description="Polar residues" evidence="1">
    <location>
        <begin position="45"/>
        <end position="74"/>
    </location>
</feature>
<evidence type="ECO:0000256" key="1">
    <source>
        <dbReference type="SAM" id="MobiDB-lite"/>
    </source>
</evidence>
<evidence type="ECO:0000313" key="4">
    <source>
        <dbReference type="Proteomes" id="UP000253209"/>
    </source>
</evidence>
<feature type="signal peptide" evidence="2">
    <location>
        <begin position="1"/>
        <end position="17"/>
    </location>
</feature>
<dbReference type="RefSeq" id="WP_114004502.1">
    <property type="nucleotide sequence ID" value="NZ_QGDC01000003.1"/>
</dbReference>